<dbReference type="OrthoDB" id="9805423at2"/>
<accession>A0A2M9ZNW7</accession>
<dbReference type="PANTHER" id="PTHR43798">
    <property type="entry name" value="MONOACYLGLYCEROL LIPASE"/>
    <property type="match status" value="1"/>
</dbReference>
<evidence type="ECO:0000259" key="2">
    <source>
        <dbReference type="Pfam" id="PF00561"/>
    </source>
</evidence>
<dbReference type="PRINTS" id="PR00111">
    <property type="entry name" value="ABHYDROLASE"/>
</dbReference>
<name>A0A2M9ZNW7_9LEPT</name>
<sequence>MKVEKSSFFVKSSDGYSLAVYSFLPLASKHADRAPILVLPAMGVPGKFYVKTALLLANSGYPVYLQDLRGLGDSKPGPSKKNDFGYSKLIYDDCESVVEFLQERHSVEKVILLGHSLGGQLGAVYAGIHPESIERLVLVTTAIPYYKLYGFPRSILYFCYYKFASLISSMLGYFPGDKLGAMGRNARQLMKDWSRIGLTGIFRDSGGSDLEWAFPRVTCPVLSVSFTDDQTYAPRKPVEAFHGRMIGSTLAYLYLSPSDLEVKEVGHFGWMKNGKFSELVVAWLQNEVLRQPRNNDSQLVLETKH</sequence>
<dbReference type="PIRSF" id="PIRSF037442">
    <property type="entry name" value="UCP037442_abhydr"/>
    <property type="match status" value="1"/>
</dbReference>
<evidence type="ECO:0000313" key="5">
    <source>
        <dbReference type="Proteomes" id="UP000231962"/>
    </source>
</evidence>
<proteinExistence type="predicted"/>
<dbReference type="InterPro" id="IPR017208">
    <property type="entry name" value="UCP037442_abhydr"/>
</dbReference>
<protein>
    <recommendedName>
        <fullName evidence="2">AB hydrolase-1 domain-containing protein</fullName>
    </recommendedName>
</protein>
<organism evidence="4 6">
    <name type="scientific">Leptospira perolatii</name>
    <dbReference type="NCBI Taxonomy" id="2023191"/>
    <lineage>
        <taxon>Bacteria</taxon>
        <taxon>Pseudomonadati</taxon>
        <taxon>Spirochaetota</taxon>
        <taxon>Spirochaetia</taxon>
        <taxon>Leptospirales</taxon>
        <taxon>Leptospiraceae</taxon>
        <taxon>Leptospira</taxon>
    </lineage>
</organism>
<dbReference type="InterPro" id="IPR000073">
    <property type="entry name" value="AB_hydrolase_1"/>
</dbReference>
<dbReference type="SUPFAM" id="SSF53474">
    <property type="entry name" value="alpha/beta-Hydrolases"/>
    <property type="match status" value="1"/>
</dbReference>
<evidence type="ECO:0000313" key="6">
    <source>
        <dbReference type="Proteomes" id="UP000231990"/>
    </source>
</evidence>
<keyword evidence="5" id="KW-1185">Reference proteome</keyword>
<feature type="domain" description="AB hydrolase-1" evidence="2">
    <location>
        <begin position="48"/>
        <end position="141"/>
    </location>
</feature>
<gene>
    <name evidence="3" type="ORF">CH360_05095</name>
    <name evidence="4" type="ORF">CH373_06365</name>
</gene>
<evidence type="ECO:0000313" key="3">
    <source>
        <dbReference type="EMBL" id="PJZ70884.1"/>
    </source>
</evidence>
<dbReference type="EMBL" id="NPDY01000002">
    <property type="protein sequence ID" value="PJZ70884.1"/>
    <property type="molecule type" value="Genomic_DNA"/>
</dbReference>
<dbReference type="GO" id="GO:0016787">
    <property type="term" value="F:hydrolase activity"/>
    <property type="evidence" value="ECO:0007669"/>
    <property type="project" value="UniProtKB-KW"/>
</dbReference>
<dbReference type="Proteomes" id="UP000231990">
    <property type="component" value="Unassembled WGS sequence"/>
</dbReference>
<dbReference type="InterPro" id="IPR029058">
    <property type="entry name" value="AB_hydrolase_fold"/>
</dbReference>
<dbReference type="InterPro" id="IPR050266">
    <property type="entry name" value="AB_hydrolase_sf"/>
</dbReference>
<dbReference type="GO" id="GO:0016020">
    <property type="term" value="C:membrane"/>
    <property type="evidence" value="ECO:0007669"/>
    <property type="project" value="TreeGrafter"/>
</dbReference>
<evidence type="ECO:0000313" key="4">
    <source>
        <dbReference type="EMBL" id="PJZ73780.1"/>
    </source>
</evidence>
<dbReference type="AlphaFoldDB" id="A0A2M9ZNW7"/>
<dbReference type="PANTHER" id="PTHR43798:SF31">
    <property type="entry name" value="AB HYDROLASE SUPERFAMILY PROTEIN YCLE"/>
    <property type="match status" value="1"/>
</dbReference>
<keyword evidence="1" id="KW-0378">Hydrolase</keyword>
<evidence type="ECO:0000256" key="1">
    <source>
        <dbReference type="ARBA" id="ARBA00022801"/>
    </source>
</evidence>
<comment type="caution">
    <text evidence="4">The sequence shown here is derived from an EMBL/GenBank/DDBJ whole genome shotgun (WGS) entry which is preliminary data.</text>
</comment>
<dbReference type="Proteomes" id="UP000231962">
    <property type="component" value="Unassembled WGS sequence"/>
</dbReference>
<dbReference type="Gene3D" id="3.40.50.1820">
    <property type="entry name" value="alpha/beta hydrolase"/>
    <property type="match status" value="1"/>
</dbReference>
<reference evidence="5 6" key="1">
    <citation type="submission" date="2017-07" db="EMBL/GenBank/DDBJ databases">
        <title>Leptospira spp. isolated from tropical soils.</title>
        <authorList>
            <person name="Thibeaux R."/>
            <person name="Iraola G."/>
            <person name="Ferres I."/>
            <person name="Bierque E."/>
            <person name="Girault D."/>
            <person name="Soupe-Gilbert M.-E."/>
            <person name="Picardeau M."/>
            <person name="Goarant C."/>
        </authorList>
    </citation>
    <scope>NUCLEOTIDE SEQUENCE [LARGE SCALE GENOMIC DNA]</scope>
    <source>
        <strain evidence="4 6">FH1-B-B1</strain>
        <strain evidence="3 5">FH1-B-C1</strain>
    </source>
</reference>
<dbReference type="RefSeq" id="WP_100712888.1">
    <property type="nucleotide sequence ID" value="NZ_NPDY01000002.1"/>
</dbReference>
<dbReference type="Pfam" id="PF00561">
    <property type="entry name" value="Abhydrolase_1"/>
    <property type="match status" value="1"/>
</dbReference>
<dbReference type="EMBL" id="NPDZ01000003">
    <property type="protein sequence ID" value="PJZ73780.1"/>
    <property type="molecule type" value="Genomic_DNA"/>
</dbReference>